<dbReference type="PANTHER" id="PTHR46429">
    <property type="entry name" value="23S RRNA (GUANOSINE-2'-O-)-METHYLTRANSFERASE RLMB"/>
    <property type="match status" value="1"/>
</dbReference>
<feature type="domain" description="RNA 2-O ribose methyltransferase substrate binding" evidence="4">
    <location>
        <begin position="64"/>
        <end position="138"/>
    </location>
</feature>
<evidence type="ECO:0000313" key="6">
    <source>
        <dbReference type="Proteomes" id="UP000242818"/>
    </source>
</evidence>
<gene>
    <name evidence="5" type="ORF">GA0116948_101133</name>
</gene>
<dbReference type="InterPro" id="IPR029064">
    <property type="entry name" value="Ribosomal_eL30-like_sf"/>
</dbReference>
<dbReference type="CDD" id="cd18103">
    <property type="entry name" value="SpoU-like_RlmB"/>
    <property type="match status" value="1"/>
</dbReference>
<protein>
    <submittedName>
        <fullName evidence="5">23S rRNA (Guanosine2251-2'-O)-methyltransferase</fullName>
    </submittedName>
</protein>
<evidence type="ECO:0000256" key="3">
    <source>
        <dbReference type="SAM" id="MobiDB-lite"/>
    </source>
</evidence>
<dbReference type="EMBL" id="FMAR01000001">
    <property type="protein sequence ID" value="SCB74315.1"/>
    <property type="molecule type" value="Genomic_DNA"/>
</dbReference>
<dbReference type="GO" id="GO:0006396">
    <property type="term" value="P:RNA processing"/>
    <property type="evidence" value="ECO:0007669"/>
    <property type="project" value="InterPro"/>
</dbReference>
<proteinExistence type="predicted"/>
<dbReference type="GO" id="GO:0032259">
    <property type="term" value="P:methylation"/>
    <property type="evidence" value="ECO:0007669"/>
    <property type="project" value="UniProtKB-KW"/>
</dbReference>
<dbReference type="InterPro" id="IPR004441">
    <property type="entry name" value="rRNA_MeTrfase_TrmH"/>
</dbReference>
<keyword evidence="2 5" id="KW-0808">Transferase</keyword>
<dbReference type="InterPro" id="IPR013123">
    <property type="entry name" value="SpoU_subst-bd"/>
</dbReference>
<dbReference type="NCBIfam" id="TIGR00186">
    <property type="entry name" value="rRNA_methyl_3"/>
    <property type="match status" value="1"/>
</dbReference>
<evidence type="ECO:0000256" key="1">
    <source>
        <dbReference type="ARBA" id="ARBA00022603"/>
    </source>
</evidence>
<evidence type="ECO:0000256" key="2">
    <source>
        <dbReference type="ARBA" id="ARBA00022679"/>
    </source>
</evidence>
<reference evidence="5 6" key="1">
    <citation type="submission" date="2016-08" db="EMBL/GenBank/DDBJ databases">
        <authorList>
            <person name="Seilhamer J.J."/>
        </authorList>
    </citation>
    <scope>NUCLEOTIDE SEQUENCE [LARGE SCALE GENOMIC DNA]</scope>
    <source>
        <strain evidence="5 6">A37T2</strain>
    </source>
</reference>
<dbReference type="Proteomes" id="UP000242818">
    <property type="component" value="Unassembled WGS sequence"/>
</dbReference>
<dbReference type="SUPFAM" id="SSF55315">
    <property type="entry name" value="L30e-like"/>
    <property type="match status" value="1"/>
</dbReference>
<dbReference type="GO" id="GO:0003723">
    <property type="term" value="F:RNA binding"/>
    <property type="evidence" value="ECO:0007669"/>
    <property type="project" value="InterPro"/>
</dbReference>
<dbReference type="PANTHER" id="PTHR46429:SF1">
    <property type="entry name" value="23S RRNA (GUANOSINE-2'-O-)-METHYLTRANSFERASE RLMB"/>
    <property type="match status" value="1"/>
</dbReference>
<dbReference type="GO" id="GO:0005829">
    <property type="term" value="C:cytosol"/>
    <property type="evidence" value="ECO:0007669"/>
    <property type="project" value="TreeGrafter"/>
</dbReference>
<dbReference type="SUPFAM" id="SSF75217">
    <property type="entry name" value="alpha/beta knot"/>
    <property type="match status" value="1"/>
</dbReference>
<keyword evidence="1 5" id="KW-0489">Methyltransferase</keyword>
<organism evidence="5 6">
    <name type="scientific">Chitinophaga costaii</name>
    <dbReference type="NCBI Taxonomy" id="1335309"/>
    <lineage>
        <taxon>Bacteria</taxon>
        <taxon>Pseudomonadati</taxon>
        <taxon>Bacteroidota</taxon>
        <taxon>Chitinophagia</taxon>
        <taxon>Chitinophagales</taxon>
        <taxon>Chitinophagaceae</taxon>
        <taxon>Chitinophaga</taxon>
    </lineage>
</organism>
<dbReference type="AlphaFoldDB" id="A0A1C3YW43"/>
<evidence type="ECO:0000259" key="4">
    <source>
        <dbReference type="SMART" id="SM00967"/>
    </source>
</evidence>
<dbReference type="GO" id="GO:0008173">
    <property type="term" value="F:RNA methyltransferase activity"/>
    <property type="evidence" value="ECO:0007669"/>
    <property type="project" value="InterPro"/>
</dbReference>
<dbReference type="RefSeq" id="WP_240619101.1">
    <property type="nucleotide sequence ID" value="NZ_FMAR01000001.1"/>
</dbReference>
<dbReference type="InterPro" id="IPR001537">
    <property type="entry name" value="SpoU_MeTrfase"/>
</dbReference>
<dbReference type="SMART" id="SM00967">
    <property type="entry name" value="SpoU_sub_bind"/>
    <property type="match status" value="1"/>
</dbReference>
<dbReference type="InterPro" id="IPR029026">
    <property type="entry name" value="tRNA_m1G_MTases_N"/>
</dbReference>
<evidence type="ECO:0000313" key="5">
    <source>
        <dbReference type="EMBL" id="SCB74315.1"/>
    </source>
</evidence>
<dbReference type="Pfam" id="PF00588">
    <property type="entry name" value="SpoU_methylase"/>
    <property type="match status" value="1"/>
</dbReference>
<dbReference type="Pfam" id="PF08032">
    <property type="entry name" value="SpoU_sub_bind"/>
    <property type="match status" value="1"/>
</dbReference>
<dbReference type="STRING" id="1335309.GA0116948_101133"/>
<dbReference type="Gene3D" id="3.30.1330.30">
    <property type="match status" value="1"/>
</dbReference>
<keyword evidence="6" id="KW-1185">Reference proteome</keyword>
<accession>A0A1C3YW43</accession>
<feature type="region of interest" description="Disordered" evidence="3">
    <location>
        <begin position="20"/>
        <end position="61"/>
    </location>
</feature>
<dbReference type="Gene3D" id="3.40.1280.10">
    <property type="match status" value="1"/>
</dbReference>
<feature type="compositionally biased region" description="Basic and acidic residues" evidence="3">
    <location>
        <begin position="20"/>
        <end position="40"/>
    </location>
</feature>
<sequence>MQKTPGTPFFPFFAAMNDRKYNSGARREGGDRRPDGEGFRKPAGGPRKTGGSRYSTPKPKQSALIIGRQPLIEALQAGKPLERIFMLRGASGDIIPQIRALAEAQQIPINQVPAEKLNSFTAANHQGVIALTTEINYLDLQDVISQVVDGGQVPLFLLLDGITDVRNIGAIARSAVCCGAQAIIIPDKGIAALNEEAMKSSAGALEKISICRVNSLLKAIDTLHLNGITVMGSEMEATEPLYNLDWTIPTAIIMGSEDKGIYPALRKATDKLFCIPMSRQFESLNVSVAAGIILYEALKQRMAIAP</sequence>
<name>A0A1C3YW43_9BACT</name>
<dbReference type="InterPro" id="IPR029028">
    <property type="entry name" value="Alpha/beta_knot_MTases"/>
</dbReference>